<gene>
    <name evidence="3" type="ORF">ALC53_08711</name>
</gene>
<dbReference type="InterPro" id="IPR011009">
    <property type="entry name" value="Kinase-like_dom_sf"/>
</dbReference>
<name>A0A151I1T1_9HYME</name>
<feature type="domain" description="Protein kinase" evidence="2">
    <location>
        <begin position="389"/>
        <end position="605"/>
    </location>
</feature>
<reference evidence="3 4" key="1">
    <citation type="submission" date="2015-09" db="EMBL/GenBank/DDBJ databases">
        <title>Atta colombica WGS genome.</title>
        <authorList>
            <person name="Nygaard S."/>
            <person name="Hu H."/>
            <person name="Boomsma J."/>
            <person name="Zhang G."/>
        </authorList>
    </citation>
    <scope>NUCLEOTIDE SEQUENCE [LARGE SCALE GENOMIC DNA]</scope>
    <source>
        <strain evidence="3">Treedump-2</strain>
        <tissue evidence="3">Whole body</tissue>
    </source>
</reference>
<dbReference type="PANTHER" id="PTHR45807:SF7">
    <property type="entry name" value="TYROSINE-PROTEIN KINASE HOPSCOTCH"/>
    <property type="match status" value="1"/>
</dbReference>
<proteinExistence type="predicted"/>
<keyword evidence="3" id="KW-0418">Kinase</keyword>
<dbReference type="GO" id="GO:0030154">
    <property type="term" value="P:cell differentiation"/>
    <property type="evidence" value="ECO:0007669"/>
    <property type="project" value="TreeGrafter"/>
</dbReference>
<evidence type="ECO:0000259" key="2">
    <source>
        <dbReference type="PROSITE" id="PS50011"/>
    </source>
</evidence>
<dbReference type="GO" id="GO:0005126">
    <property type="term" value="F:cytokine receptor binding"/>
    <property type="evidence" value="ECO:0007669"/>
    <property type="project" value="TreeGrafter"/>
</dbReference>
<dbReference type="InterPro" id="IPR000719">
    <property type="entry name" value="Prot_kinase_dom"/>
</dbReference>
<feature type="compositionally biased region" description="Low complexity" evidence="1">
    <location>
        <begin position="557"/>
        <end position="567"/>
    </location>
</feature>
<protein>
    <submittedName>
        <fullName evidence="3">Tyrosine-protein kinase hopscotch</fullName>
    </submittedName>
</protein>
<dbReference type="GO" id="GO:0005524">
    <property type="term" value="F:ATP binding"/>
    <property type="evidence" value="ECO:0007669"/>
    <property type="project" value="InterPro"/>
</dbReference>
<dbReference type="PROSITE" id="PS00109">
    <property type="entry name" value="PROTEIN_KINASE_TYR"/>
    <property type="match status" value="1"/>
</dbReference>
<dbReference type="GO" id="GO:0035556">
    <property type="term" value="P:intracellular signal transduction"/>
    <property type="evidence" value="ECO:0007669"/>
    <property type="project" value="TreeGrafter"/>
</dbReference>
<keyword evidence="4" id="KW-1185">Reference proteome</keyword>
<dbReference type="EMBL" id="KQ976553">
    <property type="protein sequence ID" value="KYM80827.1"/>
    <property type="molecule type" value="Genomic_DNA"/>
</dbReference>
<dbReference type="Gene3D" id="1.10.510.10">
    <property type="entry name" value="Transferase(Phosphotransferase) domain 1"/>
    <property type="match status" value="1"/>
</dbReference>
<dbReference type="GO" id="GO:0004715">
    <property type="term" value="F:non-membrane spanning protein tyrosine kinase activity"/>
    <property type="evidence" value="ECO:0007669"/>
    <property type="project" value="TreeGrafter"/>
</dbReference>
<evidence type="ECO:0000313" key="3">
    <source>
        <dbReference type="EMBL" id="KYM80827.1"/>
    </source>
</evidence>
<dbReference type="GO" id="GO:0005829">
    <property type="term" value="C:cytosol"/>
    <property type="evidence" value="ECO:0007669"/>
    <property type="project" value="TreeGrafter"/>
</dbReference>
<dbReference type="PANTHER" id="PTHR45807">
    <property type="entry name" value="TYROSINE-PROTEIN KINASE HOPSCOTCH"/>
    <property type="match status" value="1"/>
</dbReference>
<dbReference type="SUPFAM" id="SSF56112">
    <property type="entry name" value="Protein kinase-like (PK-like)"/>
    <property type="match status" value="1"/>
</dbReference>
<dbReference type="PROSITE" id="PS50011">
    <property type="entry name" value="PROTEIN_KINASE_DOM"/>
    <property type="match status" value="1"/>
</dbReference>
<dbReference type="STRING" id="520822.A0A151I1T1"/>
<dbReference type="Pfam" id="PF07714">
    <property type="entry name" value="PK_Tyr_Ser-Thr"/>
    <property type="match status" value="1"/>
</dbReference>
<dbReference type="InterPro" id="IPR001245">
    <property type="entry name" value="Ser-Thr/Tyr_kinase_cat_dom"/>
</dbReference>
<keyword evidence="3" id="KW-0808">Transferase</keyword>
<feature type="region of interest" description="Disordered" evidence="1">
    <location>
        <begin position="557"/>
        <end position="587"/>
    </location>
</feature>
<accession>A0A151I1T1</accession>
<feature type="non-terminal residue" evidence="3">
    <location>
        <position position="1"/>
    </location>
</feature>
<dbReference type="InterPro" id="IPR051286">
    <property type="entry name" value="JAK"/>
</dbReference>
<evidence type="ECO:0000256" key="1">
    <source>
        <dbReference type="SAM" id="MobiDB-lite"/>
    </source>
</evidence>
<dbReference type="InterPro" id="IPR008266">
    <property type="entry name" value="Tyr_kinase_AS"/>
</dbReference>
<sequence>IFNISPLARHQFALQHYSSLDNKVPNIVYEKHKHELIGLGVSDTYKSINDKDVPNLRAKVLLRVTIERVKYCDIDIGTWKMICRIEDVSTLSIGKNNVVLIGRRTGTPRYAKRKNHRNLTCSTTMMSLHRAIWQVAKSKKLEVMMKILKTEENNYTKEFLELVGKWSQLRSVTLVKVMLEEELPQEIVESEYKKYIPKECIKRFDFFIRKPIHNALTKLSGYDADKDVSNLRTKVLLRITIEQVKYCEIDMDNNLKNNIVLIVKRMDIHCIYIYHCIYILTQILLSFVSALDGYYRVPVKWNFNLCSMLECWGKNNSIARKQPQAIMRDINQILYEVYNVRTHTYVTICPKFFRIADGNNDENDSIYTEESKSNSESQTSLITDYPIIIWNDHISLKGEQLVSYQNQDSNIDELSFYLKTNDKGCNSKDSSQWQRTYEINENLNVTLQRRIGEGFRLNHPNIVKILCSVDRILVMKFIQYGSLLSYLRSHRHSLGFALNIVASMEYVGNMNIVYRDLAARNILLANKNRVKISDFGVVSFMCIYRVGAQLSSKLEGQSQSQRGSVSQPASQPASLPASERTSERTDERVNQQVLVLFSRDHKLRI</sequence>
<organism evidence="3 4">
    <name type="scientific">Atta colombica</name>
    <dbReference type="NCBI Taxonomy" id="520822"/>
    <lineage>
        <taxon>Eukaryota</taxon>
        <taxon>Metazoa</taxon>
        <taxon>Ecdysozoa</taxon>
        <taxon>Arthropoda</taxon>
        <taxon>Hexapoda</taxon>
        <taxon>Insecta</taxon>
        <taxon>Pterygota</taxon>
        <taxon>Neoptera</taxon>
        <taxon>Endopterygota</taxon>
        <taxon>Hymenoptera</taxon>
        <taxon>Apocrita</taxon>
        <taxon>Aculeata</taxon>
        <taxon>Formicoidea</taxon>
        <taxon>Formicidae</taxon>
        <taxon>Myrmicinae</taxon>
        <taxon>Atta</taxon>
    </lineage>
</organism>
<dbReference type="GO" id="GO:0019221">
    <property type="term" value="P:cytokine-mediated signaling pathway"/>
    <property type="evidence" value="ECO:0007669"/>
    <property type="project" value="TreeGrafter"/>
</dbReference>
<evidence type="ECO:0000313" key="4">
    <source>
        <dbReference type="Proteomes" id="UP000078540"/>
    </source>
</evidence>
<dbReference type="Proteomes" id="UP000078540">
    <property type="component" value="Unassembled WGS sequence"/>
</dbReference>
<dbReference type="GO" id="GO:0007259">
    <property type="term" value="P:cell surface receptor signaling pathway via JAK-STAT"/>
    <property type="evidence" value="ECO:0007669"/>
    <property type="project" value="TreeGrafter"/>
</dbReference>
<dbReference type="AlphaFoldDB" id="A0A151I1T1"/>